<evidence type="ECO:0000313" key="4">
    <source>
        <dbReference type="Proteomes" id="UP000284267"/>
    </source>
</evidence>
<evidence type="ECO:0000313" key="2">
    <source>
        <dbReference type="EMBL" id="RHK98202.1"/>
    </source>
</evidence>
<accession>A0A415HVH1</accession>
<dbReference type="EMBL" id="QRHZ01000001">
    <property type="protein sequence ID" value="RHG19961.1"/>
    <property type="molecule type" value="Genomic_DNA"/>
</dbReference>
<evidence type="ECO:0000313" key="3">
    <source>
        <dbReference type="Proteomes" id="UP000284220"/>
    </source>
</evidence>
<gene>
    <name evidence="2" type="ORF">DW040_02550</name>
    <name evidence="1" type="ORF">DW272_01800</name>
</gene>
<sequence length="82" mass="9683">MLDYSFFYDLAKYCNDNWKGCFTEKEIAENAYEYLVSYEYSVKNGSPNYTIRTLIQNLQEDIKNDSQSESSDYLIMLTSELN</sequence>
<dbReference type="Proteomes" id="UP000284220">
    <property type="component" value="Unassembled WGS sequence"/>
</dbReference>
<reference evidence="3 4" key="1">
    <citation type="submission" date="2018-08" db="EMBL/GenBank/DDBJ databases">
        <title>A genome reference for cultivated species of the human gut microbiota.</title>
        <authorList>
            <person name="Zou Y."/>
            <person name="Xue W."/>
            <person name="Luo G."/>
        </authorList>
    </citation>
    <scope>NUCLEOTIDE SEQUENCE [LARGE SCALE GENOMIC DNA]</scope>
    <source>
        <strain evidence="2 4">AF39-4</strain>
        <strain evidence="1 3">AM22-9LB</strain>
    </source>
</reference>
<name>A0A415HVH1_9FIRM</name>
<protein>
    <submittedName>
        <fullName evidence="2">Uncharacterized protein</fullName>
    </submittedName>
</protein>
<organism evidence="2 4">
    <name type="scientific">Blautia obeum</name>
    <dbReference type="NCBI Taxonomy" id="40520"/>
    <lineage>
        <taxon>Bacteria</taxon>
        <taxon>Bacillati</taxon>
        <taxon>Bacillota</taxon>
        <taxon>Clostridia</taxon>
        <taxon>Lachnospirales</taxon>
        <taxon>Lachnospiraceae</taxon>
        <taxon>Blautia</taxon>
    </lineage>
</organism>
<dbReference type="AlphaFoldDB" id="A0A415HVH1"/>
<proteinExistence type="predicted"/>
<evidence type="ECO:0000313" key="1">
    <source>
        <dbReference type="EMBL" id="RHG19961.1"/>
    </source>
</evidence>
<dbReference type="Proteomes" id="UP000284267">
    <property type="component" value="Unassembled WGS sequence"/>
</dbReference>
<dbReference type="RefSeq" id="WP_118197283.1">
    <property type="nucleotide sequence ID" value="NZ_CABJDZ010000001.1"/>
</dbReference>
<comment type="caution">
    <text evidence="2">The sequence shown here is derived from an EMBL/GenBank/DDBJ whole genome shotgun (WGS) entry which is preliminary data.</text>
</comment>
<dbReference type="EMBL" id="QROE01000001">
    <property type="protein sequence ID" value="RHK98202.1"/>
    <property type="molecule type" value="Genomic_DNA"/>
</dbReference>